<proteinExistence type="predicted"/>
<organism evidence="1 2">
    <name type="scientific">Vibrio algivorus</name>
    <dbReference type="NCBI Taxonomy" id="1667024"/>
    <lineage>
        <taxon>Bacteria</taxon>
        <taxon>Pseudomonadati</taxon>
        <taxon>Pseudomonadota</taxon>
        <taxon>Gammaproteobacteria</taxon>
        <taxon>Vibrionales</taxon>
        <taxon>Vibrionaceae</taxon>
        <taxon>Vibrio</taxon>
    </lineage>
</organism>
<dbReference type="EMBL" id="BSPV01000009">
    <property type="protein sequence ID" value="GLT15810.1"/>
    <property type="molecule type" value="Genomic_DNA"/>
</dbReference>
<sequence length="66" mass="7823">MNDISPTKMPKDDCSSATIFEKQYSDFFTAIRYTKQRVRYKLWNQIEADNSALFNDIQPNLNFHSK</sequence>
<protein>
    <submittedName>
        <fullName evidence="1">Uncharacterized protein</fullName>
    </submittedName>
</protein>
<accession>A0ABQ6ET47</accession>
<evidence type="ECO:0000313" key="1">
    <source>
        <dbReference type="EMBL" id="GLT15810.1"/>
    </source>
</evidence>
<reference evidence="2" key="1">
    <citation type="journal article" date="2019" name="Int. J. Syst. Evol. Microbiol.">
        <title>The Global Catalogue of Microorganisms (GCM) 10K type strain sequencing project: providing services to taxonomists for standard genome sequencing and annotation.</title>
        <authorList>
            <consortium name="The Broad Institute Genomics Platform"/>
            <consortium name="The Broad Institute Genome Sequencing Center for Infectious Disease"/>
            <person name="Wu L."/>
            <person name="Ma J."/>
        </authorList>
    </citation>
    <scope>NUCLEOTIDE SEQUENCE [LARGE SCALE GENOMIC DNA]</scope>
    <source>
        <strain evidence="2">NBRC 111146</strain>
    </source>
</reference>
<dbReference type="Proteomes" id="UP001157156">
    <property type="component" value="Unassembled WGS sequence"/>
</dbReference>
<comment type="caution">
    <text evidence="1">The sequence shown here is derived from an EMBL/GenBank/DDBJ whole genome shotgun (WGS) entry which is preliminary data.</text>
</comment>
<keyword evidence="2" id="KW-1185">Reference proteome</keyword>
<name>A0ABQ6ET47_9VIBR</name>
<evidence type="ECO:0000313" key="2">
    <source>
        <dbReference type="Proteomes" id="UP001157156"/>
    </source>
</evidence>
<gene>
    <name evidence="1" type="ORF">GCM10007931_27850</name>
</gene>